<reference evidence="2 3" key="1">
    <citation type="submission" date="2020-10" db="EMBL/GenBank/DDBJ databases">
        <title>Ca. Dormibacterota MAGs.</title>
        <authorList>
            <person name="Montgomery K."/>
        </authorList>
    </citation>
    <scope>NUCLEOTIDE SEQUENCE [LARGE SCALE GENOMIC DNA]</scope>
    <source>
        <strain evidence="2">SC8811_S16_3</strain>
    </source>
</reference>
<keyword evidence="1" id="KW-0812">Transmembrane</keyword>
<feature type="transmembrane region" description="Helical" evidence="1">
    <location>
        <begin position="174"/>
        <end position="200"/>
    </location>
</feature>
<name>A0A934NE33_9BACT</name>
<accession>A0A934NE33</accession>
<gene>
    <name evidence="2" type="ORF">JF888_11635</name>
</gene>
<feature type="transmembrane region" description="Helical" evidence="1">
    <location>
        <begin position="40"/>
        <end position="61"/>
    </location>
</feature>
<feature type="transmembrane region" description="Helical" evidence="1">
    <location>
        <begin position="12"/>
        <end position="28"/>
    </location>
</feature>
<keyword evidence="1" id="KW-1133">Transmembrane helix</keyword>
<dbReference type="RefSeq" id="WP_338180481.1">
    <property type="nucleotide sequence ID" value="NZ_JAEKNQ010000043.1"/>
</dbReference>
<keyword evidence="1" id="KW-0472">Membrane</keyword>
<dbReference type="EMBL" id="JAEKNQ010000043">
    <property type="protein sequence ID" value="MBJ7603828.1"/>
    <property type="molecule type" value="Genomic_DNA"/>
</dbReference>
<comment type="caution">
    <text evidence="2">The sequence shown here is derived from an EMBL/GenBank/DDBJ whole genome shotgun (WGS) entry which is preliminary data.</text>
</comment>
<proteinExistence type="predicted"/>
<feature type="transmembrane region" description="Helical" evidence="1">
    <location>
        <begin position="101"/>
        <end position="123"/>
    </location>
</feature>
<dbReference type="Proteomes" id="UP000620075">
    <property type="component" value="Unassembled WGS sequence"/>
</dbReference>
<dbReference type="NCBIfam" id="NF038065">
    <property type="entry name" value="Pr6Pr"/>
    <property type="match status" value="1"/>
</dbReference>
<feature type="transmembrane region" description="Helical" evidence="1">
    <location>
        <begin position="135"/>
        <end position="154"/>
    </location>
</feature>
<protein>
    <submittedName>
        <fullName evidence="2">Pr6Pr family membrane protein</fullName>
    </submittedName>
</protein>
<dbReference type="InterPro" id="IPR049713">
    <property type="entry name" value="Pr6Pr-like"/>
</dbReference>
<organism evidence="2 3">
    <name type="scientific">Candidatus Dormiibacter inghamiae</name>
    <dbReference type="NCBI Taxonomy" id="3127013"/>
    <lineage>
        <taxon>Bacteria</taxon>
        <taxon>Bacillati</taxon>
        <taxon>Candidatus Dormiibacterota</taxon>
        <taxon>Candidatus Dormibacteria</taxon>
        <taxon>Candidatus Dormibacterales</taxon>
        <taxon>Candidatus Dormibacteraceae</taxon>
        <taxon>Candidatus Dormiibacter</taxon>
    </lineage>
</organism>
<sequence length="213" mass="23218">MNKRAILAAGRAAFALLVMVAVVVQINVNIGKGTFNPTRFFAFFTILSNLFGAGLFLALAARWRSARSATFDLLRGASVVYLTVTFIVVVLLLSGADLQVAVPWVDTVLHKIFPIVVVIDWLIEPPASWLTVSRALRWLAYPLVWLVFTLIRGAFENWYPYPFLNPANGGYGAVAFYCVAILVGFLVISAITVVAGNALGGRGRPPHLARDPQ</sequence>
<evidence type="ECO:0000256" key="1">
    <source>
        <dbReference type="SAM" id="Phobius"/>
    </source>
</evidence>
<evidence type="ECO:0000313" key="3">
    <source>
        <dbReference type="Proteomes" id="UP000620075"/>
    </source>
</evidence>
<dbReference type="AlphaFoldDB" id="A0A934NE33"/>
<evidence type="ECO:0000313" key="2">
    <source>
        <dbReference type="EMBL" id="MBJ7603828.1"/>
    </source>
</evidence>
<feature type="transmembrane region" description="Helical" evidence="1">
    <location>
        <begin position="73"/>
        <end position="95"/>
    </location>
</feature>